<dbReference type="Pfam" id="PF00754">
    <property type="entry name" value="F5_F8_type_C"/>
    <property type="match status" value="1"/>
</dbReference>
<evidence type="ECO:0000259" key="1">
    <source>
        <dbReference type="PROSITE" id="PS50022"/>
    </source>
</evidence>
<feature type="domain" description="F5/8 type C" evidence="1">
    <location>
        <begin position="1"/>
        <end position="71"/>
    </location>
</feature>
<dbReference type="Gene3D" id="2.60.120.260">
    <property type="entry name" value="Galactose-binding domain-like"/>
    <property type="match status" value="1"/>
</dbReference>
<sequence>MLNWETAYAKAFQVQVSTNGTDWNQVYATTTGTGGVQTLTVAGTGRYVRLNLTTRATQWGYSLWEFQVFGVIGGTGPGPDTLLSYNKPATASSYQDDGACP</sequence>
<dbReference type="Proteomes" id="UP001597045">
    <property type="component" value="Unassembled WGS sequence"/>
</dbReference>
<gene>
    <name evidence="2" type="ORF">ACFQ1S_04475</name>
</gene>
<dbReference type="InterPro" id="IPR000421">
    <property type="entry name" value="FA58C"/>
</dbReference>
<proteinExistence type="predicted"/>
<comment type="caution">
    <text evidence="2">The sequence shown here is derived from an EMBL/GenBank/DDBJ whole genome shotgun (WGS) entry which is preliminary data.</text>
</comment>
<dbReference type="InterPro" id="IPR008979">
    <property type="entry name" value="Galactose-bd-like_sf"/>
</dbReference>
<dbReference type="SUPFAM" id="SSF49785">
    <property type="entry name" value="Galactose-binding domain-like"/>
    <property type="match status" value="1"/>
</dbReference>
<reference evidence="3" key="1">
    <citation type="journal article" date="2019" name="Int. J. Syst. Evol. Microbiol.">
        <title>The Global Catalogue of Microorganisms (GCM) 10K type strain sequencing project: providing services to taxonomists for standard genome sequencing and annotation.</title>
        <authorList>
            <consortium name="The Broad Institute Genomics Platform"/>
            <consortium name="The Broad Institute Genome Sequencing Center for Infectious Disease"/>
            <person name="Wu L."/>
            <person name="Ma J."/>
        </authorList>
    </citation>
    <scope>NUCLEOTIDE SEQUENCE [LARGE SCALE GENOMIC DNA]</scope>
    <source>
        <strain evidence="3">JCM 31486</strain>
    </source>
</reference>
<organism evidence="2 3">
    <name type="scientific">Kibdelosporangium lantanae</name>
    <dbReference type="NCBI Taxonomy" id="1497396"/>
    <lineage>
        <taxon>Bacteria</taxon>
        <taxon>Bacillati</taxon>
        <taxon>Actinomycetota</taxon>
        <taxon>Actinomycetes</taxon>
        <taxon>Pseudonocardiales</taxon>
        <taxon>Pseudonocardiaceae</taxon>
        <taxon>Kibdelosporangium</taxon>
    </lineage>
</organism>
<evidence type="ECO:0000313" key="2">
    <source>
        <dbReference type="EMBL" id="MFD1044905.1"/>
    </source>
</evidence>
<evidence type="ECO:0000313" key="3">
    <source>
        <dbReference type="Proteomes" id="UP001597045"/>
    </source>
</evidence>
<protein>
    <submittedName>
        <fullName evidence="2">Discoidin domain-containing protein</fullName>
    </submittedName>
</protein>
<keyword evidence="3" id="KW-1185">Reference proteome</keyword>
<dbReference type="PROSITE" id="PS50022">
    <property type="entry name" value="FA58C_3"/>
    <property type="match status" value="1"/>
</dbReference>
<feature type="non-terminal residue" evidence="2">
    <location>
        <position position="101"/>
    </location>
</feature>
<accession>A0ABW3M7F7</accession>
<name>A0ABW3M7F7_9PSEU</name>
<dbReference type="EMBL" id="JBHTIS010000156">
    <property type="protein sequence ID" value="MFD1044905.1"/>
    <property type="molecule type" value="Genomic_DNA"/>
</dbReference>